<name>A0ABY4RNR7_9BACL</name>
<dbReference type="InterPro" id="IPR037923">
    <property type="entry name" value="HTH-like"/>
</dbReference>
<dbReference type="InterPro" id="IPR020449">
    <property type="entry name" value="Tscrpt_reg_AraC-type_HTH"/>
</dbReference>
<evidence type="ECO:0000259" key="5">
    <source>
        <dbReference type="PROSITE" id="PS01124"/>
    </source>
</evidence>
<evidence type="ECO:0000256" key="3">
    <source>
        <dbReference type="ARBA" id="ARBA00023159"/>
    </source>
</evidence>
<keyword evidence="3" id="KW-0010">Activator</keyword>
<dbReference type="PROSITE" id="PS01124">
    <property type="entry name" value="HTH_ARAC_FAMILY_2"/>
    <property type="match status" value="1"/>
</dbReference>
<dbReference type="Proteomes" id="UP001057134">
    <property type="component" value="Chromosome"/>
</dbReference>
<dbReference type="Gene3D" id="1.10.10.60">
    <property type="entry name" value="Homeodomain-like"/>
    <property type="match status" value="2"/>
</dbReference>
<dbReference type="PANTHER" id="PTHR46796:SF14">
    <property type="entry name" value="TRANSCRIPTIONAL REGULATORY PROTEIN"/>
    <property type="match status" value="1"/>
</dbReference>
<reference evidence="6" key="1">
    <citation type="submission" date="2018-02" db="EMBL/GenBank/DDBJ databases">
        <authorList>
            <person name="Kim S.-K."/>
            <person name="Jung H.-I."/>
            <person name="Lee S.-W."/>
        </authorList>
    </citation>
    <scope>NUCLEOTIDE SEQUENCE</scope>
    <source>
        <strain evidence="6">SK3146</strain>
    </source>
</reference>
<proteinExistence type="predicted"/>
<dbReference type="PRINTS" id="PR00032">
    <property type="entry name" value="HTHARAC"/>
</dbReference>
<dbReference type="Pfam" id="PF12833">
    <property type="entry name" value="HTH_18"/>
    <property type="match status" value="1"/>
</dbReference>
<keyword evidence="1" id="KW-0805">Transcription regulation</keyword>
<sequence length="298" mass="34070">MLIPHEACARTSFGFKYISPAELPIRLINIGWDRVAAASYRWNGMERGGGLIVFQYTLAGKGMLRDGERLYALPKDTGFMTVVPGDQEYYFPEGGEEWEFLYIVVNGADALSHFTTLIKKLGPVVSFREHREPLAVLSRLYAEVYRDPELDKYTISARLYELLMSLHRLAEGRDIVRTPEEMPDSVRAAIKLMKSRFAADLSVEDMAAAAGLSKYHFCRQFSKKTGLTPNQYLRKIRIEQAAWLLRHTDMTVESVGRETGFEYTNYFIKVFRSFVGTTPSEYRIGKTGDPVYFLRIEP</sequence>
<dbReference type="SUPFAM" id="SSF51215">
    <property type="entry name" value="Regulatory protein AraC"/>
    <property type="match status" value="1"/>
</dbReference>
<dbReference type="SMART" id="SM00342">
    <property type="entry name" value="HTH_ARAC"/>
    <property type="match status" value="1"/>
</dbReference>
<dbReference type="RefSeq" id="WP_249866038.1">
    <property type="nucleotide sequence ID" value="NZ_CP027059.1"/>
</dbReference>
<dbReference type="InterPro" id="IPR003313">
    <property type="entry name" value="AraC-bd"/>
</dbReference>
<keyword evidence="2" id="KW-0238">DNA-binding</keyword>
<protein>
    <submittedName>
        <fullName evidence="6">HTH-type transcriptional activator RhaR</fullName>
    </submittedName>
</protein>
<organism evidence="6 7">
    <name type="scientific">Paenibacillus konkukensis</name>
    <dbReference type="NCBI Taxonomy" id="2020716"/>
    <lineage>
        <taxon>Bacteria</taxon>
        <taxon>Bacillati</taxon>
        <taxon>Bacillota</taxon>
        <taxon>Bacilli</taxon>
        <taxon>Bacillales</taxon>
        <taxon>Paenibacillaceae</taxon>
        <taxon>Paenibacillus</taxon>
    </lineage>
</organism>
<dbReference type="SUPFAM" id="SSF46689">
    <property type="entry name" value="Homeodomain-like"/>
    <property type="match status" value="2"/>
</dbReference>
<evidence type="ECO:0000256" key="2">
    <source>
        <dbReference type="ARBA" id="ARBA00023125"/>
    </source>
</evidence>
<keyword evidence="7" id="KW-1185">Reference proteome</keyword>
<gene>
    <name evidence="6" type="primary">rhaR_4</name>
    <name evidence="6" type="ORF">SK3146_03329</name>
</gene>
<keyword evidence="4" id="KW-0804">Transcription</keyword>
<evidence type="ECO:0000313" key="7">
    <source>
        <dbReference type="Proteomes" id="UP001057134"/>
    </source>
</evidence>
<evidence type="ECO:0000313" key="6">
    <source>
        <dbReference type="EMBL" id="UQZ84096.1"/>
    </source>
</evidence>
<dbReference type="InterPro" id="IPR009057">
    <property type="entry name" value="Homeodomain-like_sf"/>
</dbReference>
<dbReference type="InterPro" id="IPR050204">
    <property type="entry name" value="AraC_XylS_family_regulators"/>
</dbReference>
<feature type="domain" description="HTH araC/xylS-type" evidence="5">
    <location>
        <begin position="187"/>
        <end position="285"/>
    </location>
</feature>
<accession>A0ABY4RNR7</accession>
<dbReference type="InterPro" id="IPR018060">
    <property type="entry name" value="HTH_AraC"/>
</dbReference>
<dbReference type="Pfam" id="PF02311">
    <property type="entry name" value="AraC_binding"/>
    <property type="match status" value="1"/>
</dbReference>
<evidence type="ECO:0000256" key="4">
    <source>
        <dbReference type="ARBA" id="ARBA00023163"/>
    </source>
</evidence>
<dbReference type="PANTHER" id="PTHR46796">
    <property type="entry name" value="HTH-TYPE TRANSCRIPTIONAL ACTIVATOR RHAS-RELATED"/>
    <property type="match status" value="1"/>
</dbReference>
<dbReference type="PROSITE" id="PS00041">
    <property type="entry name" value="HTH_ARAC_FAMILY_1"/>
    <property type="match status" value="1"/>
</dbReference>
<dbReference type="InterPro" id="IPR018062">
    <property type="entry name" value="HTH_AraC-typ_CS"/>
</dbReference>
<reference evidence="6" key="2">
    <citation type="journal article" date="2021" name="J Anim Sci Technol">
        <title>Complete genome sequence of Paenibacillus konkukensis sp. nov. SK3146 as a potential probiotic strain.</title>
        <authorList>
            <person name="Jung H.I."/>
            <person name="Park S."/>
            <person name="Niu K.M."/>
            <person name="Lee S.W."/>
            <person name="Kothari D."/>
            <person name="Yi K.J."/>
            <person name="Kim S.K."/>
        </authorList>
    </citation>
    <scope>NUCLEOTIDE SEQUENCE</scope>
    <source>
        <strain evidence="6">SK3146</strain>
    </source>
</reference>
<evidence type="ECO:0000256" key="1">
    <source>
        <dbReference type="ARBA" id="ARBA00023015"/>
    </source>
</evidence>
<dbReference type="EMBL" id="CP027059">
    <property type="protein sequence ID" value="UQZ84096.1"/>
    <property type="molecule type" value="Genomic_DNA"/>
</dbReference>